<gene>
    <name evidence="2" type="ORF">MUN86_30925</name>
</gene>
<organism evidence="2 3">
    <name type="scientific">Hymenobacter volaticus</name>
    <dbReference type="NCBI Taxonomy" id="2932254"/>
    <lineage>
        <taxon>Bacteria</taxon>
        <taxon>Pseudomonadati</taxon>
        <taxon>Bacteroidota</taxon>
        <taxon>Cytophagia</taxon>
        <taxon>Cytophagales</taxon>
        <taxon>Hymenobacteraceae</taxon>
        <taxon>Hymenobacter</taxon>
    </lineage>
</organism>
<proteinExistence type="predicted"/>
<name>A0ABY4GG15_9BACT</name>
<sequence>MRPYLLPVVLCLAGLLAPLTRAATAPVLIPPAAQAPLLRYQVTRIDSLRTVYLIYARRHDSLFKIVSDKQLVEPCTKITPGATYAFQLRSLLFTDLTPQEKAASLPGLVPFDTHHMGGLDYDGQGLIISLEGDSISDLYYAKNVRGLCFQP</sequence>
<reference evidence="2" key="1">
    <citation type="submission" date="2022-04" db="EMBL/GenBank/DDBJ databases">
        <title>Hymenobacter sp. isolated from the air.</title>
        <authorList>
            <person name="Won M."/>
            <person name="Lee C.-M."/>
            <person name="Woen H.-Y."/>
            <person name="Kwon S.-W."/>
        </authorList>
    </citation>
    <scope>NUCLEOTIDE SEQUENCE</scope>
    <source>
        <strain evidence="2">5420S-77</strain>
        <plasmid evidence="2">unnamed9</plasmid>
    </source>
</reference>
<geneLocation type="plasmid" evidence="2 3">
    <name>unnamed9</name>
</geneLocation>
<protein>
    <submittedName>
        <fullName evidence="2">Uncharacterized protein</fullName>
    </submittedName>
</protein>
<dbReference type="Proteomes" id="UP000830401">
    <property type="component" value="Plasmid unnamed9"/>
</dbReference>
<keyword evidence="3" id="KW-1185">Reference proteome</keyword>
<evidence type="ECO:0000256" key="1">
    <source>
        <dbReference type="SAM" id="SignalP"/>
    </source>
</evidence>
<evidence type="ECO:0000313" key="2">
    <source>
        <dbReference type="EMBL" id="UOQ69915.1"/>
    </source>
</evidence>
<keyword evidence="2" id="KW-0614">Plasmid</keyword>
<accession>A0ABY4GG15</accession>
<dbReference type="RefSeq" id="WP_245127764.1">
    <property type="nucleotide sequence ID" value="NZ_CP095070.1"/>
</dbReference>
<feature type="signal peptide" evidence="1">
    <location>
        <begin position="1"/>
        <end position="22"/>
    </location>
</feature>
<evidence type="ECO:0000313" key="3">
    <source>
        <dbReference type="Proteomes" id="UP000830401"/>
    </source>
</evidence>
<feature type="chain" id="PRO_5045306590" evidence="1">
    <location>
        <begin position="23"/>
        <end position="151"/>
    </location>
</feature>
<keyword evidence="1" id="KW-0732">Signal</keyword>
<dbReference type="EMBL" id="CP095070">
    <property type="protein sequence ID" value="UOQ69915.1"/>
    <property type="molecule type" value="Genomic_DNA"/>
</dbReference>